<evidence type="ECO:0000313" key="5">
    <source>
        <dbReference type="Proteomes" id="UP001166293"/>
    </source>
</evidence>
<dbReference type="InterPro" id="IPR050832">
    <property type="entry name" value="Bact_Acetyltransf"/>
</dbReference>
<gene>
    <name evidence="4" type="ORF">KUH32_04135</name>
</gene>
<organism evidence="4 5">
    <name type="scientific">Thalassococcus arenae</name>
    <dbReference type="NCBI Taxonomy" id="2851652"/>
    <lineage>
        <taxon>Bacteria</taxon>
        <taxon>Pseudomonadati</taxon>
        <taxon>Pseudomonadota</taxon>
        <taxon>Alphaproteobacteria</taxon>
        <taxon>Rhodobacterales</taxon>
        <taxon>Roseobacteraceae</taxon>
        <taxon>Thalassococcus</taxon>
    </lineage>
</organism>
<keyword evidence="2" id="KW-0012">Acyltransferase</keyword>
<dbReference type="Proteomes" id="UP001166293">
    <property type="component" value="Unassembled WGS sequence"/>
</dbReference>
<dbReference type="InterPro" id="IPR000182">
    <property type="entry name" value="GNAT_dom"/>
</dbReference>
<sequence length="158" mass="17425">MDFSLQDASDAHIAAIAAIWEQGWHDAHSRIVPDILRDLRDTQSFVDRAQAHRADTRVAARDGIVAGFCMTLGDELYQLYVAPDGRGTGLAQALVADAEARIAAAGHATAWLACAVGNTRAMRFYEKAGRRNIGLVSVDLETRSRPFALEVWRYEKRV</sequence>
<protein>
    <submittedName>
        <fullName evidence="4">GNAT family N-acetyltransferase</fullName>
    </submittedName>
</protein>
<name>A0ABS6N4L4_9RHOB</name>
<evidence type="ECO:0000259" key="3">
    <source>
        <dbReference type="PROSITE" id="PS51186"/>
    </source>
</evidence>
<dbReference type="RefSeq" id="WP_217776796.1">
    <property type="nucleotide sequence ID" value="NZ_JAHRWL010000001.1"/>
</dbReference>
<reference evidence="4" key="1">
    <citation type="submission" date="2021-06" db="EMBL/GenBank/DDBJ databases">
        <title>Thalassococcus sp. CAU 1522 isolated from sea sand, Republic of Korea.</title>
        <authorList>
            <person name="Kim W."/>
        </authorList>
    </citation>
    <scope>NUCLEOTIDE SEQUENCE</scope>
    <source>
        <strain evidence="4">CAU 1522</strain>
    </source>
</reference>
<evidence type="ECO:0000256" key="2">
    <source>
        <dbReference type="ARBA" id="ARBA00023315"/>
    </source>
</evidence>
<dbReference type="Pfam" id="PF00583">
    <property type="entry name" value="Acetyltransf_1"/>
    <property type="match status" value="1"/>
</dbReference>
<dbReference type="PANTHER" id="PTHR43877">
    <property type="entry name" value="AMINOALKYLPHOSPHONATE N-ACETYLTRANSFERASE-RELATED-RELATED"/>
    <property type="match status" value="1"/>
</dbReference>
<dbReference type="EMBL" id="JAHRWL010000001">
    <property type="protein sequence ID" value="MBV2358954.1"/>
    <property type="molecule type" value="Genomic_DNA"/>
</dbReference>
<keyword evidence="5" id="KW-1185">Reference proteome</keyword>
<dbReference type="CDD" id="cd04301">
    <property type="entry name" value="NAT_SF"/>
    <property type="match status" value="1"/>
</dbReference>
<comment type="caution">
    <text evidence="4">The sequence shown here is derived from an EMBL/GenBank/DDBJ whole genome shotgun (WGS) entry which is preliminary data.</text>
</comment>
<feature type="domain" description="N-acetyltransferase" evidence="3">
    <location>
        <begin position="3"/>
        <end position="158"/>
    </location>
</feature>
<proteinExistence type="predicted"/>
<dbReference type="PROSITE" id="PS51186">
    <property type="entry name" value="GNAT"/>
    <property type="match status" value="1"/>
</dbReference>
<evidence type="ECO:0000313" key="4">
    <source>
        <dbReference type="EMBL" id="MBV2358954.1"/>
    </source>
</evidence>
<evidence type="ECO:0000256" key="1">
    <source>
        <dbReference type="ARBA" id="ARBA00022679"/>
    </source>
</evidence>
<keyword evidence="1" id="KW-0808">Transferase</keyword>
<accession>A0ABS6N4L4</accession>